<dbReference type="PANTHER" id="PTHR43135">
    <property type="entry name" value="ALPHA-D-RIBOSE 1-METHYLPHOSPHONATE 5-TRIPHOSPHATE DIPHOSPHATASE"/>
    <property type="match status" value="1"/>
</dbReference>
<evidence type="ECO:0000313" key="3">
    <source>
        <dbReference type="Proteomes" id="UP000429232"/>
    </source>
</evidence>
<dbReference type="GO" id="GO:0016810">
    <property type="term" value="F:hydrolase activity, acting on carbon-nitrogen (but not peptide) bonds"/>
    <property type="evidence" value="ECO:0007669"/>
    <property type="project" value="InterPro"/>
</dbReference>
<protein>
    <submittedName>
        <fullName evidence="2">Amidohydrolase family protein</fullName>
    </submittedName>
</protein>
<dbReference type="KEGG" id="mgik:GO620_013140"/>
<dbReference type="Gene3D" id="3.20.20.140">
    <property type="entry name" value="Metal-dependent hydrolases"/>
    <property type="match status" value="1"/>
</dbReference>
<keyword evidence="3" id="KW-1185">Reference proteome</keyword>
<dbReference type="EMBL" id="CP066775">
    <property type="protein sequence ID" value="QQL49115.1"/>
    <property type="molecule type" value="Genomic_DNA"/>
</dbReference>
<dbReference type="PANTHER" id="PTHR43135:SF3">
    <property type="entry name" value="ALPHA-D-RIBOSE 1-METHYLPHOSPHONATE 5-TRIPHOSPHATE DIPHOSPHATASE"/>
    <property type="match status" value="1"/>
</dbReference>
<dbReference type="Proteomes" id="UP000429232">
    <property type="component" value="Chromosome"/>
</dbReference>
<feature type="domain" description="Amidohydrolase-related" evidence="1">
    <location>
        <begin position="75"/>
        <end position="415"/>
    </location>
</feature>
<keyword evidence="2" id="KW-0378">Hydrolase</keyword>
<dbReference type="InterPro" id="IPR051781">
    <property type="entry name" value="Metallo-dep_Hydrolase"/>
</dbReference>
<organism evidence="2 3">
    <name type="scientific">Mucilaginibacter ginkgonis</name>
    <dbReference type="NCBI Taxonomy" id="2682091"/>
    <lineage>
        <taxon>Bacteria</taxon>
        <taxon>Pseudomonadati</taxon>
        <taxon>Bacteroidota</taxon>
        <taxon>Sphingobacteriia</taxon>
        <taxon>Sphingobacteriales</taxon>
        <taxon>Sphingobacteriaceae</taxon>
        <taxon>Mucilaginibacter</taxon>
    </lineage>
</organism>
<evidence type="ECO:0000259" key="1">
    <source>
        <dbReference type="Pfam" id="PF01979"/>
    </source>
</evidence>
<dbReference type="SUPFAM" id="SSF51556">
    <property type="entry name" value="Metallo-dependent hydrolases"/>
    <property type="match status" value="1"/>
</dbReference>
<dbReference type="InterPro" id="IPR006680">
    <property type="entry name" value="Amidohydro-rel"/>
</dbReference>
<reference evidence="2 3" key="1">
    <citation type="submission" date="2020-12" db="EMBL/GenBank/DDBJ databases">
        <title>HMF7856_wgs.fasta genome submission.</title>
        <authorList>
            <person name="Kang H."/>
            <person name="Kim H."/>
            <person name="Joh K."/>
        </authorList>
    </citation>
    <scope>NUCLEOTIDE SEQUENCE [LARGE SCALE GENOMIC DNA]</scope>
    <source>
        <strain evidence="2 3">HMF7856</strain>
    </source>
</reference>
<evidence type="ECO:0000313" key="2">
    <source>
        <dbReference type="EMBL" id="QQL49115.1"/>
    </source>
</evidence>
<dbReference type="Gene3D" id="2.30.40.10">
    <property type="entry name" value="Urease, subunit C, domain 1"/>
    <property type="match status" value="1"/>
</dbReference>
<proteinExistence type="predicted"/>
<dbReference type="AlphaFoldDB" id="A0A6I4I2X7"/>
<dbReference type="CDD" id="cd01299">
    <property type="entry name" value="Met_dep_hydrolase_A"/>
    <property type="match status" value="1"/>
</dbReference>
<dbReference type="InterPro" id="IPR057744">
    <property type="entry name" value="OTAase-like"/>
</dbReference>
<dbReference type="InterPro" id="IPR011059">
    <property type="entry name" value="Metal-dep_hydrolase_composite"/>
</dbReference>
<gene>
    <name evidence="2" type="ORF">GO620_013140</name>
</gene>
<dbReference type="SUPFAM" id="SSF51338">
    <property type="entry name" value="Composite domain of metallo-dependent hydrolases"/>
    <property type="match status" value="1"/>
</dbReference>
<sequence>MKKVAIVILFALFVAKVFAQPAKQYLLKPDRVFDGNQMHSGWWVLVEGKHITAVGEAKDIKPAADVIVIDLKGTTLLPGFIEGHSHLFLHPYNEVSWNDQVLTESRAERTARAVGHARETLMAGFTSARDLGTEGAGYDDVGLKAAINKGVMPGPRLLVATRAIVATGSYGPKSAVAEADIPKGAEEADGVDGLTRAVRSQIGYGADVIKLYADYRWGLNGAAAPTFTAGELKLAVEVAASSGRPVVVHASTDEGMRRAIAAGVTTIEHGDGGMLETFKLMKEKGIALCPTLAATEAIAGYRGWKKGEDTEPAGVKQKHAMFTDAMKSGVTICMGGDVGVFTHGDNAREMILMNEYGMQATDVLKSATSVNAHVFGLKNLGEIKATFLADLIAVNGDPVNDIKTVKQVKFVMKDGIIYKQ</sequence>
<dbReference type="Pfam" id="PF01979">
    <property type="entry name" value="Amidohydro_1"/>
    <property type="match status" value="1"/>
</dbReference>
<dbReference type="InterPro" id="IPR032466">
    <property type="entry name" value="Metal_Hydrolase"/>
</dbReference>
<accession>A0A6I4I2X7</accession>
<dbReference type="RefSeq" id="WP_157526927.1">
    <property type="nucleotide sequence ID" value="NZ_CP066775.1"/>
</dbReference>
<name>A0A6I4I2X7_9SPHI</name>